<comment type="similarity">
    <text evidence="4">Belongs to the class-II pyridoxal-phosphate-dependent aminotransferase family.</text>
</comment>
<dbReference type="InterPro" id="IPR015424">
    <property type="entry name" value="PyrdxlP-dep_Trfase"/>
</dbReference>
<keyword evidence="14" id="KW-0812">Transmembrane</keyword>
<keyword evidence="10" id="KW-0012">Acyltransferase</keyword>
<reference evidence="16" key="1">
    <citation type="submission" date="2017-09" db="EMBL/GenBank/DDBJ databases">
        <title>Contemporary evolution of a Lepidopteran species, Heliothis virescens, in response to modern agricultural practices.</title>
        <authorList>
            <person name="Fritz M.L."/>
            <person name="Deyonke A.M."/>
            <person name="Papanicolaou A."/>
            <person name="Micinski S."/>
            <person name="Westbrook J."/>
            <person name="Gould F."/>
        </authorList>
    </citation>
    <scope>NUCLEOTIDE SEQUENCE [LARGE SCALE GENOMIC DNA]</scope>
    <source>
        <strain evidence="16">HvINT-</strain>
        <tissue evidence="16">Whole body</tissue>
    </source>
</reference>
<evidence type="ECO:0000256" key="3">
    <source>
        <dbReference type="ARBA" id="ARBA00004991"/>
    </source>
</evidence>
<feature type="transmembrane region" description="Helical" evidence="14">
    <location>
        <begin position="12"/>
        <end position="30"/>
    </location>
</feature>
<keyword evidence="14" id="KW-0472">Membrane</keyword>
<dbReference type="GO" id="GO:0046512">
    <property type="term" value="P:sphingosine biosynthetic process"/>
    <property type="evidence" value="ECO:0007669"/>
    <property type="project" value="TreeGrafter"/>
</dbReference>
<dbReference type="GO" id="GO:0030170">
    <property type="term" value="F:pyridoxal phosphate binding"/>
    <property type="evidence" value="ECO:0007669"/>
    <property type="project" value="InterPro"/>
</dbReference>
<comment type="pathway">
    <text evidence="2">Lipid metabolism; sphingolipid metabolism.</text>
</comment>
<evidence type="ECO:0000256" key="9">
    <source>
        <dbReference type="ARBA" id="ARBA00023098"/>
    </source>
</evidence>
<proteinExistence type="inferred from homology"/>
<evidence type="ECO:0000256" key="12">
    <source>
        <dbReference type="ARBA" id="ARBA00041765"/>
    </source>
</evidence>
<keyword evidence="14" id="KW-1133">Transmembrane helix</keyword>
<comment type="pathway">
    <text evidence="3">Sphingolipid metabolism.</text>
</comment>
<keyword evidence="8" id="KW-0746">Sphingolipid metabolism</keyword>
<evidence type="ECO:0000313" key="16">
    <source>
        <dbReference type="EMBL" id="PCG65446.1"/>
    </source>
</evidence>
<evidence type="ECO:0000256" key="2">
    <source>
        <dbReference type="ARBA" id="ARBA00004760"/>
    </source>
</evidence>
<dbReference type="EMBL" id="NWSH01004140">
    <property type="protein sequence ID" value="PCG65446.1"/>
    <property type="molecule type" value="Genomic_DNA"/>
</dbReference>
<dbReference type="Pfam" id="PF00155">
    <property type="entry name" value="Aminotran_1_2"/>
    <property type="match status" value="2"/>
</dbReference>
<evidence type="ECO:0000256" key="5">
    <source>
        <dbReference type="ARBA" id="ARBA00013220"/>
    </source>
</evidence>
<evidence type="ECO:0000256" key="6">
    <source>
        <dbReference type="ARBA" id="ARBA00022679"/>
    </source>
</evidence>
<name>A0A2A4J135_HELVI</name>
<dbReference type="GO" id="GO:0016020">
    <property type="term" value="C:membrane"/>
    <property type="evidence" value="ECO:0007669"/>
    <property type="project" value="GOC"/>
</dbReference>
<keyword evidence="9" id="KW-0443">Lipid metabolism</keyword>
<dbReference type="InterPro" id="IPR015421">
    <property type="entry name" value="PyrdxlP-dep_Trfase_major"/>
</dbReference>
<evidence type="ECO:0000256" key="11">
    <source>
        <dbReference type="ARBA" id="ARBA00041066"/>
    </source>
</evidence>
<evidence type="ECO:0000259" key="15">
    <source>
        <dbReference type="Pfam" id="PF00155"/>
    </source>
</evidence>
<evidence type="ECO:0000256" key="14">
    <source>
        <dbReference type="SAM" id="Phobius"/>
    </source>
</evidence>
<dbReference type="EC" id="2.3.1.50" evidence="5"/>
<comment type="caution">
    <text evidence="16">The sequence shown here is derived from an EMBL/GenBank/DDBJ whole genome shotgun (WGS) entry which is preliminary data.</text>
</comment>
<evidence type="ECO:0000256" key="4">
    <source>
        <dbReference type="ARBA" id="ARBA00008392"/>
    </source>
</evidence>
<dbReference type="InterPro" id="IPR004839">
    <property type="entry name" value="Aminotransferase_I/II_large"/>
</dbReference>
<dbReference type="AlphaFoldDB" id="A0A2A4J135"/>
<dbReference type="GO" id="GO:0046513">
    <property type="term" value="P:ceramide biosynthetic process"/>
    <property type="evidence" value="ECO:0007669"/>
    <property type="project" value="TreeGrafter"/>
</dbReference>
<gene>
    <name evidence="16" type="ORF">B5V51_9203</name>
</gene>
<dbReference type="PANTHER" id="PTHR13693">
    <property type="entry name" value="CLASS II AMINOTRANSFERASE/8-AMINO-7-OXONONANOATE SYNTHASE"/>
    <property type="match status" value="1"/>
</dbReference>
<dbReference type="PANTHER" id="PTHR13693:SF2">
    <property type="entry name" value="SERINE PALMITOYLTRANSFERASE 1"/>
    <property type="match status" value="1"/>
</dbReference>
<dbReference type="InterPro" id="IPR050087">
    <property type="entry name" value="AON_synthase_class-II"/>
</dbReference>
<protein>
    <recommendedName>
        <fullName evidence="11">Serine palmitoyltransferase 1</fullName>
        <ecNumber evidence="5">2.3.1.50</ecNumber>
    </recommendedName>
    <alternativeName>
        <fullName evidence="12">Long chain base biosynthesis protein 1</fullName>
    </alternativeName>
    <alternativeName>
        <fullName evidence="13">Serine-palmitoyl-CoA transferase 1</fullName>
    </alternativeName>
</protein>
<dbReference type="GO" id="GO:0004758">
    <property type="term" value="F:serine C-palmitoyltransferase activity"/>
    <property type="evidence" value="ECO:0007669"/>
    <property type="project" value="UniProtKB-EC"/>
</dbReference>
<dbReference type="InterPro" id="IPR015422">
    <property type="entry name" value="PyrdxlP-dep_Trfase_small"/>
</dbReference>
<evidence type="ECO:0000256" key="1">
    <source>
        <dbReference type="ARBA" id="ARBA00001933"/>
    </source>
</evidence>
<keyword evidence="7" id="KW-0663">Pyridoxal phosphate</keyword>
<evidence type="ECO:0000256" key="13">
    <source>
        <dbReference type="ARBA" id="ARBA00042649"/>
    </source>
</evidence>
<evidence type="ECO:0000256" key="8">
    <source>
        <dbReference type="ARBA" id="ARBA00022919"/>
    </source>
</evidence>
<dbReference type="STRING" id="7102.A0A2A4J135"/>
<sequence length="532" mass="60239">MIFLAIYDMAGWWTLVMALQVVAISTYFFWSKKKSKTYDPLCNGKPIEWNPIPIVEHDVTVEEPPLMGKIDENALNVGSLSFLCLDKEEYIMDAALKSLGKYGVGSCGPRGFYGTIDVHLDLEERLAKFLEVEETCVYSYGFSTIASAIPSYAKKKDIIFADECVWFAIQKGIEASRSTARYFKHNDMDHLEQLLAEAQKKKELNPRRRAFLIAEAIYFNTGEMCPLKRLVQLARKYKLRIILDESLTIGKGIEASRSTARYFKHNDMDHLEQLLAEAQKKKELNPRRRAFLIAEAIYFNTGEMCPLKRLVQLARKYKLRIILDESLTIGVVGKNGRGITELLNIPRDEIDLIVGSLEHSFATVGGFCAGTHFMVEHQRLSGLGYCFSASLPPMLTQAAISALDIIESKPDIIDELNVVSIKINKALSQLKHFTFRGDELSPVKHIYLKKDDLTDRLKHSYLRNITNYCLEKKVAMTVAAYLRDVELNCPEPSIRLACSRKLTDEKLSLVCSLLDEAYEKVGPKPELSPKAV</sequence>
<dbReference type="Gene3D" id="3.40.640.10">
    <property type="entry name" value="Type I PLP-dependent aspartate aminotransferase-like (Major domain)"/>
    <property type="match status" value="2"/>
</dbReference>
<dbReference type="SUPFAM" id="SSF53383">
    <property type="entry name" value="PLP-dependent transferases"/>
    <property type="match status" value="2"/>
</dbReference>
<feature type="domain" description="Aminotransferase class I/classII large" evidence="15">
    <location>
        <begin position="88"/>
        <end position="245"/>
    </location>
</feature>
<keyword evidence="6" id="KW-0808">Transferase</keyword>
<evidence type="ECO:0000256" key="10">
    <source>
        <dbReference type="ARBA" id="ARBA00023315"/>
    </source>
</evidence>
<dbReference type="Gene3D" id="3.90.1150.10">
    <property type="entry name" value="Aspartate Aminotransferase, domain 1"/>
    <property type="match status" value="1"/>
</dbReference>
<dbReference type="GO" id="GO:0005783">
    <property type="term" value="C:endoplasmic reticulum"/>
    <property type="evidence" value="ECO:0007669"/>
    <property type="project" value="TreeGrafter"/>
</dbReference>
<evidence type="ECO:0000256" key="7">
    <source>
        <dbReference type="ARBA" id="ARBA00022898"/>
    </source>
</evidence>
<feature type="domain" description="Aminotransferase class I/classII large" evidence="15">
    <location>
        <begin position="251"/>
        <end position="408"/>
    </location>
</feature>
<organism evidence="16">
    <name type="scientific">Heliothis virescens</name>
    <name type="common">Tobacco budworm moth</name>
    <dbReference type="NCBI Taxonomy" id="7102"/>
    <lineage>
        <taxon>Eukaryota</taxon>
        <taxon>Metazoa</taxon>
        <taxon>Ecdysozoa</taxon>
        <taxon>Arthropoda</taxon>
        <taxon>Hexapoda</taxon>
        <taxon>Insecta</taxon>
        <taxon>Pterygota</taxon>
        <taxon>Neoptera</taxon>
        <taxon>Endopterygota</taxon>
        <taxon>Lepidoptera</taxon>
        <taxon>Glossata</taxon>
        <taxon>Ditrysia</taxon>
        <taxon>Noctuoidea</taxon>
        <taxon>Noctuidae</taxon>
        <taxon>Heliothinae</taxon>
        <taxon>Heliothis</taxon>
    </lineage>
</organism>
<comment type="cofactor">
    <cofactor evidence="1">
        <name>pyridoxal 5'-phosphate</name>
        <dbReference type="ChEBI" id="CHEBI:597326"/>
    </cofactor>
</comment>
<accession>A0A2A4J135</accession>